<reference evidence="1 2" key="1">
    <citation type="submission" date="2021-06" db="EMBL/GenBank/DDBJ databases">
        <authorList>
            <person name="Kallberg Y."/>
            <person name="Tangrot J."/>
            <person name="Rosling A."/>
        </authorList>
    </citation>
    <scope>NUCLEOTIDE SEQUENCE [LARGE SCALE GENOMIC DNA]</scope>
    <source>
        <strain evidence="1 2">120-4 pot B 10/14</strain>
    </source>
</reference>
<dbReference type="Proteomes" id="UP000789901">
    <property type="component" value="Unassembled WGS sequence"/>
</dbReference>
<feature type="non-terminal residue" evidence="1">
    <location>
        <position position="44"/>
    </location>
</feature>
<dbReference type="EMBL" id="CAJVQB010060863">
    <property type="protein sequence ID" value="CAG8839625.1"/>
    <property type="molecule type" value="Genomic_DNA"/>
</dbReference>
<feature type="non-terminal residue" evidence="1">
    <location>
        <position position="1"/>
    </location>
</feature>
<gene>
    <name evidence="1" type="ORF">GMARGA_LOCUS34536</name>
</gene>
<protein>
    <submittedName>
        <fullName evidence="1">38185_t:CDS:1</fullName>
    </submittedName>
</protein>
<comment type="caution">
    <text evidence="1">The sequence shown here is derived from an EMBL/GenBank/DDBJ whole genome shotgun (WGS) entry which is preliminary data.</text>
</comment>
<keyword evidence="2" id="KW-1185">Reference proteome</keyword>
<evidence type="ECO:0000313" key="2">
    <source>
        <dbReference type="Proteomes" id="UP000789901"/>
    </source>
</evidence>
<sequence>FYLIKMPTWQKRKSNSQIDNIWLSPEIALDWSIPSLINPATITN</sequence>
<name>A0ABN7WSV7_GIGMA</name>
<evidence type="ECO:0000313" key="1">
    <source>
        <dbReference type="EMBL" id="CAG8839625.1"/>
    </source>
</evidence>
<organism evidence="1 2">
    <name type="scientific">Gigaspora margarita</name>
    <dbReference type="NCBI Taxonomy" id="4874"/>
    <lineage>
        <taxon>Eukaryota</taxon>
        <taxon>Fungi</taxon>
        <taxon>Fungi incertae sedis</taxon>
        <taxon>Mucoromycota</taxon>
        <taxon>Glomeromycotina</taxon>
        <taxon>Glomeromycetes</taxon>
        <taxon>Diversisporales</taxon>
        <taxon>Gigasporaceae</taxon>
        <taxon>Gigaspora</taxon>
    </lineage>
</organism>
<proteinExistence type="predicted"/>
<accession>A0ABN7WSV7</accession>